<evidence type="ECO:0000313" key="2">
    <source>
        <dbReference type="Proteomes" id="UP001055879"/>
    </source>
</evidence>
<gene>
    <name evidence="1" type="ORF">L6452_32587</name>
</gene>
<evidence type="ECO:0000313" key="1">
    <source>
        <dbReference type="EMBL" id="KAI3692765.1"/>
    </source>
</evidence>
<protein>
    <submittedName>
        <fullName evidence="1">Uncharacterized protein</fullName>
    </submittedName>
</protein>
<name>A0ACB8Z4Y0_ARCLA</name>
<keyword evidence="2" id="KW-1185">Reference proteome</keyword>
<reference evidence="2" key="1">
    <citation type="journal article" date="2022" name="Mol. Ecol. Resour.">
        <title>The genomes of chicory, endive, great burdock and yacon provide insights into Asteraceae palaeo-polyploidization history and plant inulin production.</title>
        <authorList>
            <person name="Fan W."/>
            <person name="Wang S."/>
            <person name="Wang H."/>
            <person name="Wang A."/>
            <person name="Jiang F."/>
            <person name="Liu H."/>
            <person name="Zhao H."/>
            <person name="Xu D."/>
            <person name="Zhang Y."/>
        </authorList>
    </citation>
    <scope>NUCLEOTIDE SEQUENCE [LARGE SCALE GENOMIC DNA]</scope>
    <source>
        <strain evidence="2">cv. Niubang</strain>
    </source>
</reference>
<sequence length="83" mass="9359">MKRECPKLTGGNHRGPIVVTTKKENPPRAPSRAFQARKFLAKGYLSYLAYVVDAKVEKKKVDDVEVVRDYPDIFPEDLSGLPL</sequence>
<reference evidence="1 2" key="2">
    <citation type="journal article" date="2022" name="Mol. Ecol. Resour.">
        <title>The genomes of chicory, endive, great burdock and yacon provide insights into Asteraceae paleo-polyploidization history and plant inulin production.</title>
        <authorList>
            <person name="Fan W."/>
            <person name="Wang S."/>
            <person name="Wang H."/>
            <person name="Wang A."/>
            <person name="Jiang F."/>
            <person name="Liu H."/>
            <person name="Zhao H."/>
            <person name="Xu D."/>
            <person name="Zhang Y."/>
        </authorList>
    </citation>
    <scope>NUCLEOTIDE SEQUENCE [LARGE SCALE GENOMIC DNA]</scope>
    <source>
        <strain evidence="2">cv. Niubang</strain>
    </source>
</reference>
<dbReference type="EMBL" id="CM042057">
    <property type="protein sequence ID" value="KAI3692765.1"/>
    <property type="molecule type" value="Genomic_DNA"/>
</dbReference>
<comment type="caution">
    <text evidence="1">The sequence shown here is derived from an EMBL/GenBank/DDBJ whole genome shotgun (WGS) entry which is preliminary data.</text>
</comment>
<proteinExistence type="predicted"/>
<dbReference type="Proteomes" id="UP001055879">
    <property type="component" value="Linkage Group LG11"/>
</dbReference>
<organism evidence="1 2">
    <name type="scientific">Arctium lappa</name>
    <name type="common">Greater burdock</name>
    <name type="synonym">Lappa major</name>
    <dbReference type="NCBI Taxonomy" id="4217"/>
    <lineage>
        <taxon>Eukaryota</taxon>
        <taxon>Viridiplantae</taxon>
        <taxon>Streptophyta</taxon>
        <taxon>Embryophyta</taxon>
        <taxon>Tracheophyta</taxon>
        <taxon>Spermatophyta</taxon>
        <taxon>Magnoliopsida</taxon>
        <taxon>eudicotyledons</taxon>
        <taxon>Gunneridae</taxon>
        <taxon>Pentapetalae</taxon>
        <taxon>asterids</taxon>
        <taxon>campanulids</taxon>
        <taxon>Asterales</taxon>
        <taxon>Asteraceae</taxon>
        <taxon>Carduoideae</taxon>
        <taxon>Cardueae</taxon>
        <taxon>Arctiinae</taxon>
        <taxon>Arctium</taxon>
    </lineage>
</organism>
<accession>A0ACB8Z4Y0</accession>